<dbReference type="CDD" id="cd00082">
    <property type="entry name" value="HisKA"/>
    <property type="match status" value="1"/>
</dbReference>
<keyword evidence="12" id="KW-1185">Reference proteome</keyword>
<dbReference type="GO" id="GO:0000155">
    <property type="term" value="F:phosphorelay sensor kinase activity"/>
    <property type="evidence" value="ECO:0007669"/>
    <property type="project" value="InterPro"/>
</dbReference>
<evidence type="ECO:0000259" key="10">
    <source>
        <dbReference type="PROSITE" id="PS50109"/>
    </source>
</evidence>
<dbReference type="GO" id="GO:0007234">
    <property type="term" value="P:osmosensory signaling via phosphorelay pathway"/>
    <property type="evidence" value="ECO:0007669"/>
    <property type="project" value="TreeGrafter"/>
</dbReference>
<dbReference type="GO" id="GO:0005524">
    <property type="term" value="F:ATP binding"/>
    <property type="evidence" value="ECO:0007669"/>
    <property type="project" value="UniProtKB-KW"/>
</dbReference>
<dbReference type="RefSeq" id="WP_155600761.1">
    <property type="nucleotide sequence ID" value="NZ_RCNR01000041.1"/>
</dbReference>
<evidence type="ECO:0000256" key="2">
    <source>
        <dbReference type="ARBA" id="ARBA00012438"/>
    </source>
</evidence>
<evidence type="ECO:0000256" key="9">
    <source>
        <dbReference type="SAM" id="Coils"/>
    </source>
</evidence>
<feature type="domain" description="Histidine kinase" evidence="10">
    <location>
        <begin position="144"/>
        <end position="352"/>
    </location>
</feature>
<reference evidence="11 12" key="1">
    <citation type="journal article" date="2019" name="Mar. Drugs">
        <title>Comparative Genomics and CAZyme Genome Repertoires of Marine Zobellia amurskyensis KMM 3526(T) and Zobellia laminariae KMM 3676(T).</title>
        <authorList>
            <person name="Chernysheva N."/>
            <person name="Bystritskaya E."/>
            <person name="Stenkova A."/>
            <person name="Golovkin I."/>
            <person name="Nedashkovskaya O."/>
            <person name="Isaeva M."/>
        </authorList>
    </citation>
    <scope>NUCLEOTIDE SEQUENCE [LARGE SCALE GENOMIC DNA]</scope>
    <source>
        <strain evidence="11 12">KMM 3526</strain>
    </source>
</reference>
<accession>A0A7X2ZW32</accession>
<keyword evidence="6" id="KW-0418">Kinase</keyword>
<dbReference type="SUPFAM" id="SSF47384">
    <property type="entry name" value="Homodimeric domain of signal transducing histidine kinase"/>
    <property type="match status" value="1"/>
</dbReference>
<evidence type="ECO:0000256" key="8">
    <source>
        <dbReference type="ARBA" id="ARBA00023012"/>
    </source>
</evidence>
<dbReference type="InterPro" id="IPR005467">
    <property type="entry name" value="His_kinase_dom"/>
</dbReference>
<dbReference type="EC" id="2.7.13.3" evidence="2"/>
<evidence type="ECO:0000256" key="7">
    <source>
        <dbReference type="ARBA" id="ARBA00022840"/>
    </source>
</evidence>
<evidence type="ECO:0000256" key="3">
    <source>
        <dbReference type="ARBA" id="ARBA00022553"/>
    </source>
</evidence>
<evidence type="ECO:0000256" key="4">
    <source>
        <dbReference type="ARBA" id="ARBA00022679"/>
    </source>
</evidence>
<dbReference type="PROSITE" id="PS50109">
    <property type="entry name" value="HIS_KIN"/>
    <property type="match status" value="1"/>
</dbReference>
<dbReference type="GO" id="GO:0000156">
    <property type="term" value="F:phosphorelay response regulator activity"/>
    <property type="evidence" value="ECO:0007669"/>
    <property type="project" value="TreeGrafter"/>
</dbReference>
<dbReference type="InterPro" id="IPR036890">
    <property type="entry name" value="HATPase_C_sf"/>
</dbReference>
<dbReference type="InterPro" id="IPR036097">
    <property type="entry name" value="HisK_dim/P_sf"/>
</dbReference>
<evidence type="ECO:0000256" key="1">
    <source>
        <dbReference type="ARBA" id="ARBA00000085"/>
    </source>
</evidence>
<dbReference type="Pfam" id="PF02518">
    <property type="entry name" value="HATPase_c"/>
    <property type="match status" value="1"/>
</dbReference>
<dbReference type="CDD" id="cd00075">
    <property type="entry name" value="HATPase"/>
    <property type="match status" value="1"/>
</dbReference>
<dbReference type="InterPro" id="IPR003594">
    <property type="entry name" value="HATPase_dom"/>
</dbReference>
<keyword evidence="8" id="KW-0902">Two-component regulatory system</keyword>
<name>A0A7X2ZW32_9FLAO</name>
<keyword evidence="7" id="KW-0067">ATP-binding</keyword>
<dbReference type="AlphaFoldDB" id="A0A7X2ZW32"/>
<dbReference type="Pfam" id="PF00512">
    <property type="entry name" value="HisKA"/>
    <property type="match status" value="1"/>
</dbReference>
<dbReference type="Gene3D" id="1.10.287.130">
    <property type="match status" value="1"/>
</dbReference>
<organism evidence="11 12">
    <name type="scientific">Zobellia amurskyensis</name>
    <dbReference type="NCBI Taxonomy" id="248905"/>
    <lineage>
        <taxon>Bacteria</taxon>
        <taxon>Pseudomonadati</taxon>
        <taxon>Bacteroidota</taxon>
        <taxon>Flavobacteriia</taxon>
        <taxon>Flavobacteriales</taxon>
        <taxon>Flavobacteriaceae</taxon>
        <taxon>Zobellia</taxon>
    </lineage>
</organism>
<gene>
    <name evidence="11" type="ORF">D9O36_16655</name>
</gene>
<dbReference type="Gene3D" id="3.30.565.10">
    <property type="entry name" value="Histidine kinase-like ATPase, C-terminal domain"/>
    <property type="match status" value="1"/>
</dbReference>
<keyword evidence="9" id="KW-0175">Coiled coil</keyword>
<dbReference type="GO" id="GO:0030295">
    <property type="term" value="F:protein kinase activator activity"/>
    <property type="evidence" value="ECO:0007669"/>
    <property type="project" value="TreeGrafter"/>
</dbReference>
<protein>
    <recommendedName>
        <fullName evidence="2">histidine kinase</fullName>
        <ecNumber evidence="2">2.7.13.3</ecNumber>
    </recommendedName>
</protein>
<evidence type="ECO:0000313" key="11">
    <source>
        <dbReference type="EMBL" id="MUH37483.1"/>
    </source>
</evidence>
<dbReference type="PANTHER" id="PTHR42878:SF7">
    <property type="entry name" value="SENSOR HISTIDINE KINASE GLRK"/>
    <property type="match status" value="1"/>
</dbReference>
<dbReference type="EMBL" id="RCNR01000041">
    <property type="protein sequence ID" value="MUH37483.1"/>
    <property type="molecule type" value="Genomic_DNA"/>
</dbReference>
<feature type="coiled-coil region" evidence="9">
    <location>
        <begin position="52"/>
        <end position="86"/>
    </location>
</feature>
<evidence type="ECO:0000313" key="12">
    <source>
        <dbReference type="Proteomes" id="UP000540519"/>
    </source>
</evidence>
<dbReference type="PRINTS" id="PR00344">
    <property type="entry name" value="BCTRLSENSOR"/>
</dbReference>
<proteinExistence type="predicted"/>
<dbReference type="PANTHER" id="PTHR42878">
    <property type="entry name" value="TWO-COMPONENT HISTIDINE KINASE"/>
    <property type="match status" value="1"/>
</dbReference>
<sequence length="352" mass="39941">MHSLLKRQLKKNLPAHLSENQEMQEFFAAVERSYENYDEKLSMIQRATAISSEELFEANRELTKEAERQKKILASLELTMNSLNSNLNTDEDFKSNGKKAFDVEKLAKHISHLAKEVTEISIEKKLLLEDLEARNESLNNYVQMVSHDLKSPIRNVNALLSWIQDDNENSLTEESRENIDLASGNLVKMDNLINGILEHATIGINMESKMNVDVNILLKEIESYVPLPENVTMTYGSGFPVIHIEKHLIEQIFAYLITNAITATKHLKKGIITIGFEEDNQFWKFSVIDNGKGIPTKHQISIFEMFKKLENNSGAAGVGLALVKKIVKLYNGSIELESKENKGANFSFTIKK</sequence>
<comment type="catalytic activity">
    <reaction evidence="1">
        <text>ATP + protein L-histidine = ADP + protein N-phospho-L-histidine.</text>
        <dbReference type="EC" id="2.7.13.3"/>
    </reaction>
</comment>
<evidence type="ECO:0000256" key="6">
    <source>
        <dbReference type="ARBA" id="ARBA00022777"/>
    </source>
</evidence>
<keyword evidence="3" id="KW-0597">Phosphoprotein</keyword>
<keyword evidence="5" id="KW-0547">Nucleotide-binding</keyword>
<dbReference type="Proteomes" id="UP000540519">
    <property type="component" value="Unassembled WGS sequence"/>
</dbReference>
<dbReference type="SMART" id="SM00387">
    <property type="entry name" value="HATPase_c"/>
    <property type="match status" value="1"/>
</dbReference>
<dbReference type="InterPro" id="IPR050351">
    <property type="entry name" value="BphY/WalK/GraS-like"/>
</dbReference>
<dbReference type="OrthoDB" id="9811889at2"/>
<evidence type="ECO:0000256" key="5">
    <source>
        <dbReference type="ARBA" id="ARBA00022741"/>
    </source>
</evidence>
<dbReference type="InterPro" id="IPR003661">
    <property type="entry name" value="HisK_dim/P_dom"/>
</dbReference>
<keyword evidence="4" id="KW-0808">Transferase</keyword>
<dbReference type="SMART" id="SM00388">
    <property type="entry name" value="HisKA"/>
    <property type="match status" value="1"/>
</dbReference>
<dbReference type="InterPro" id="IPR004358">
    <property type="entry name" value="Sig_transdc_His_kin-like_C"/>
</dbReference>
<dbReference type="SUPFAM" id="SSF55874">
    <property type="entry name" value="ATPase domain of HSP90 chaperone/DNA topoisomerase II/histidine kinase"/>
    <property type="match status" value="1"/>
</dbReference>
<comment type="caution">
    <text evidence="11">The sequence shown here is derived from an EMBL/GenBank/DDBJ whole genome shotgun (WGS) entry which is preliminary data.</text>
</comment>